<feature type="coiled-coil region" evidence="1">
    <location>
        <begin position="570"/>
        <end position="938"/>
    </location>
</feature>
<reference evidence="3 4" key="1">
    <citation type="submission" date="2024-01" db="EMBL/GenBank/DDBJ databases">
        <title>The genome of the rayed Mediterranean limpet Patella caerulea (Linnaeus, 1758).</title>
        <authorList>
            <person name="Anh-Thu Weber A."/>
            <person name="Halstead-Nussloch G."/>
        </authorList>
    </citation>
    <scope>NUCLEOTIDE SEQUENCE [LARGE SCALE GENOMIC DNA]</scope>
    <source>
        <strain evidence="3">AATW-2023a</strain>
        <tissue evidence="3">Whole specimen</tissue>
    </source>
</reference>
<proteinExistence type="predicted"/>
<protein>
    <submittedName>
        <fullName evidence="3">Uncharacterized protein</fullName>
    </submittedName>
</protein>
<name>A0AAN8IZF7_PATCE</name>
<dbReference type="EMBL" id="JAZGQO010000015">
    <property type="protein sequence ID" value="KAK6169067.1"/>
    <property type="molecule type" value="Genomic_DNA"/>
</dbReference>
<feature type="region of interest" description="Disordered" evidence="2">
    <location>
        <begin position="75"/>
        <end position="100"/>
    </location>
</feature>
<dbReference type="Proteomes" id="UP001347796">
    <property type="component" value="Unassembled WGS sequence"/>
</dbReference>
<dbReference type="AlphaFoldDB" id="A0AAN8IZF7"/>
<keyword evidence="4" id="KW-1185">Reference proteome</keyword>
<evidence type="ECO:0000313" key="3">
    <source>
        <dbReference type="EMBL" id="KAK6169067.1"/>
    </source>
</evidence>
<keyword evidence="1" id="KW-0175">Coiled coil</keyword>
<feature type="region of interest" description="Disordered" evidence="2">
    <location>
        <begin position="1049"/>
        <end position="1101"/>
    </location>
</feature>
<feature type="region of interest" description="Disordered" evidence="2">
    <location>
        <begin position="1"/>
        <end position="29"/>
    </location>
</feature>
<feature type="region of interest" description="Disordered" evidence="2">
    <location>
        <begin position="297"/>
        <end position="545"/>
    </location>
</feature>
<feature type="compositionally biased region" description="Basic and acidic residues" evidence="2">
    <location>
        <begin position="311"/>
        <end position="340"/>
    </location>
</feature>
<organism evidence="3 4">
    <name type="scientific">Patella caerulea</name>
    <name type="common">Rayed Mediterranean limpet</name>
    <dbReference type="NCBI Taxonomy" id="87958"/>
    <lineage>
        <taxon>Eukaryota</taxon>
        <taxon>Metazoa</taxon>
        <taxon>Spiralia</taxon>
        <taxon>Lophotrochozoa</taxon>
        <taxon>Mollusca</taxon>
        <taxon>Gastropoda</taxon>
        <taxon>Patellogastropoda</taxon>
        <taxon>Patelloidea</taxon>
        <taxon>Patellidae</taxon>
        <taxon>Patella</taxon>
    </lineage>
</organism>
<evidence type="ECO:0000313" key="4">
    <source>
        <dbReference type="Proteomes" id="UP001347796"/>
    </source>
</evidence>
<evidence type="ECO:0000256" key="1">
    <source>
        <dbReference type="SAM" id="Coils"/>
    </source>
</evidence>
<feature type="compositionally biased region" description="Polar residues" evidence="2">
    <location>
        <begin position="507"/>
        <end position="542"/>
    </location>
</feature>
<sequence length="1135" mass="132673">MDSLKPDNNVPRQATFETEPADTVRGRDIKRGDINIPYIDDKSVINSTQEIPKDTEALKKELRKEQLKALKEKQLKGKDFQTKKDKELQDLKEKQERELREEKEKLLKINNEREMIARKERELKALKDKEQKAQKERELKSKKEKELKEQKEREMKANKEKEQKALKEKELKVQKEKELKAQKERELKVQKEKELKVQREKELKAQKEKELKAQKERELKAQKEKELKAQKEKELKIQREKELKAQKEKEEKDKIELKMQKELKAKKERELKSQQERELKAQKEREVKAQLDLKALREKESKAKQFSSSDHVNKFENEEERKRLIVEQEWKDAEQEKQSAESEESNPGCFNRLGRSLSPSKKDQRNPNKGTSVPDILVVDDDRFAEVRVPTPAKSIKEDNSKEKQHFKAAPPHRLDDDTPRFGNETSRDSLILSHENESPVPEKPSEMVPRTGAWTTEADDSSHLNQKSKILRKVNTNSPTTLSQPDGEVQETVISRKAKYLRSSPEKSNQNYKSESSSPQKRSVADSTYVQDDTLSLSSNRSETKESYEQVLLERDGLLGAEITYMKRIRQLEDETAQLTGVIEELEIEKRELMWNIENPTSVNEIALLTKKLQDQIESLETEIEDLKKESKKYKILHHDSERKITEIEQENDILKDKMILYEQDKLPQIEQLQLENKKLDASMKLLKIKSKETDEHFDILKNENKELSDELRTRRNEVQELLENLKNQKTTELELQKANNRLEERLKKFESQEQKLANYVAQAAITEAEKEQIQSLVKEKEKELKEVKDLIDQKENEIENQKLAVELQKEEIDTLKDDIEKQKKEIEKIISLEKEIASLKNTLKLLQNELDESRKENKALKMDIEGGKKKIVRIQEHVQEAAETNEKLRKTEGTLEAEKKAKLNLEEKLTLSKDEVSKLQQQNMELSIKVGNMNERLKFLEQVNQDNFNTARETKKEADVDEKLASENRRLRFRLVEHNFTEIEDKNAKKALSSRLENLEQKQVDNEVKVKQLQGWVDDIYSESPSRTSPAAVNASYPPTLVVPRAAAAVQSDKTHNRTSKSKKPKDILPRPPKGKKTNAGVTVSLDRNDTSRSSTPTLPIIQDIPEQASVYNSYFYIYKQKQKLMRQQQKIR</sequence>
<feature type="region of interest" description="Disordered" evidence="2">
    <location>
        <begin position="125"/>
        <end position="285"/>
    </location>
</feature>
<feature type="compositionally biased region" description="Polar residues" evidence="2">
    <location>
        <begin position="464"/>
        <end position="485"/>
    </location>
</feature>
<feature type="coiled-coil region" evidence="1">
    <location>
        <begin position="984"/>
        <end position="1011"/>
    </location>
</feature>
<accession>A0AAN8IZF7</accession>
<comment type="caution">
    <text evidence="3">The sequence shown here is derived from an EMBL/GenBank/DDBJ whole genome shotgun (WGS) entry which is preliminary data.</text>
</comment>
<feature type="compositionally biased region" description="Basic and acidic residues" evidence="2">
    <location>
        <begin position="395"/>
        <end position="406"/>
    </location>
</feature>
<evidence type="ECO:0000256" key="2">
    <source>
        <dbReference type="SAM" id="MobiDB-lite"/>
    </source>
</evidence>
<gene>
    <name evidence="3" type="ORF">SNE40_020189</name>
</gene>